<dbReference type="AlphaFoldDB" id="A0A1G1YJ71"/>
<evidence type="ECO:0000256" key="3">
    <source>
        <dbReference type="ARBA" id="ARBA00022727"/>
    </source>
</evidence>
<keyword evidence="5 8" id="KW-0418">Kinase</keyword>
<dbReference type="InterPro" id="IPR027417">
    <property type="entry name" value="P-loop_NTPase"/>
</dbReference>
<evidence type="ECO:0000256" key="2">
    <source>
        <dbReference type="ARBA" id="ARBA00022679"/>
    </source>
</evidence>
<feature type="domain" description="Thymidylate kinase-like" evidence="9">
    <location>
        <begin position="89"/>
        <end position="230"/>
    </location>
</feature>
<dbReference type="GO" id="GO:0006227">
    <property type="term" value="P:dUDP biosynthetic process"/>
    <property type="evidence" value="ECO:0007669"/>
    <property type="project" value="TreeGrafter"/>
</dbReference>
<evidence type="ECO:0000313" key="11">
    <source>
        <dbReference type="Proteomes" id="UP000177376"/>
    </source>
</evidence>
<dbReference type="InterPro" id="IPR018094">
    <property type="entry name" value="Thymidylate_kinase"/>
</dbReference>
<dbReference type="PANTHER" id="PTHR10344:SF4">
    <property type="entry name" value="UMP-CMP KINASE 2, MITOCHONDRIAL"/>
    <property type="match status" value="1"/>
</dbReference>
<comment type="similarity">
    <text evidence="1 8">Belongs to the thymidylate kinase family.</text>
</comment>
<dbReference type="EC" id="2.7.4.9" evidence="8"/>
<dbReference type="SUPFAM" id="SSF52540">
    <property type="entry name" value="P-loop containing nucleoside triphosphate hydrolases"/>
    <property type="match status" value="1"/>
</dbReference>
<evidence type="ECO:0000313" key="10">
    <source>
        <dbReference type="EMBL" id="OGY52385.1"/>
    </source>
</evidence>
<dbReference type="Gene3D" id="3.40.50.300">
    <property type="entry name" value="P-loop containing nucleotide triphosphate hydrolases"/>
    <property type="match status" value="1"/>
</dbReference>
<evidence type="ECO:0000259" key="9">
    <source>
        <dbReference type="Pfam" id="PF02223"/>
    </source>
</evidence>
<dbReference type="HAMAP" id="MF_00165">
    <property type="entry name" value="Thymidylate_kinase"/>
    <property type="match status" value="1"/>
</dbReference>
<comment type="caution">
    <text evidence="8">Lacks conserved residue(s) required for the propagation of feature annotation.</text>
</comment>
<dbReference type="NCBIfam" id="TIGR00041">
    <property type="entry name" value="DTMP_kinase"/>
    <property type="match status" value="1"/>
</dbReference>
<keyword evidence="4 8" id="KW-0547">Nucleotide-binding</keyword>
<name>A0A1G1YJ71_9BACT</name>
<keyword evidence="3 8" id="KW-0545">Nucleotide biosynthesis</keyword>
<dbReference type="PROSITE" id="PS01331">
    <property type="entry name" value="THYMIDYLATE_KINASE"/>
    <property type="match status" value="1"/>
</dbReference>
<dbReference type="GO" id="GO:0006235">
    <property type="term" value="P:dTTP biosynthetic process"/>
    <property type="evidence" value="ECO:0007669"/>
    <property type="project" value="UniProtKB-UniRule"/>
</dbReference>
<dbReference type="EMBL" id="MHIM01000020">
    <property type="protein sequence ID" value="OGY52385.1"/>
    <property type="molecule type" value="Genomic_DNA"/>
</dbReference>
<dbReference type="GO" id="GO:0004798">
    <property type="term" value="F:dTMP kinase activity"/>
    <property type="evidence" value="ECO:0007669"/>
    <property type="project" value="UniProtKB-UniRule"/>
</dbReference>
<dbReference type="GO" id="GO:0006233">
    <property type="term" value="P:dTDP biosynthetic process"/>
    <property type="evidence" value="ECO:0007669"/>
    <property type="project" value="InterPro"/>
</dbReference>
<evidence type="ECO:0000256" key="4">
    <source>
        <dbReference type="ARBA" id="ARBA00022741"/>
    </source>
</evidence>
<accession>A0A1G1YJ71</accession>
<comment type="function">
    <text evidence="8">Phosphorylation of dTMP to form dTDP in both de novo and salvage pathways of dTTP synthesis.</text>
</comment>
<dbReference type="InterPro" id="IPR018095">
    <property type="entry name" value="Thymidylate_kin_CS"/>
</dbReference>
<evidence type="ECO:0000256" key="7">
    <source>
        <dbReference type="ARBA" id="ARBA00048743"/>
    </source>
</evidence>
<dbReference type="InterPro" id="IPR039430">
    <property type="entry name" value="Thymidylate_kin-like_dom"/>
</dbReference>
<evidence type="ECO:0000256" key="6">
    <source>
        <dbReference type="ARBA" id="ARBA00022840"/>
    </source>
</evidence>
<evidence type="ECO:0000256" key="8">
    <source>
        <dbReference type="HAMAP-Rule" id="MF_00165"/>
    </source>
</evidence>
<sequence>MTKTKGCLITFEGIECSGKGEQSSRLFAYLKQLGIPVILTREPGGTIYGEALRAILKYPELALGSLIRASADHEYFPQNIDVASQFYRSAYCELFMFLAARAEFVEKVIKPELARGKVIIVDRFFDSTRAYQGGGRFFSQPEMIDTISQLNKVALQGVKPDLTFFLDITVEEMIKRRGKITDKDAHFEKTCNREFFERTRNEYLNIADDEPNRFMIINGAKSIEVIHQEIIRLITVLIGEV</sequence>
<dbReference type="Proteomes" id="UP000177376">
    <property type="component" value="Unassembled WGS sequence"/>
</dbReference>
<organism evidence="10 11">
    <name type="scientific">Candidatus Buchananbacteria bacterium RIFCSPLOWO2_01_FULL_39_33</name>
    <dbReference type="NCBI Taxonomy" id="1797543"/>
    <lineage>
        <taxon>Bacteria</taxon>
        <taxon>Candidatus Buchananiibacteriota</taxon>
    </lineage>
</organism>
<keyword evidence="6 8" id="KW-0067">ATP-binding</keyword>
<dbReference type="CDD" id="cd01672">
    <property type="entry name" value="TMPK"/>
    <property type="match status" value="1"/>
</dbReference>
<dbReference type="GO" id="GO:0005524">
    <property type="term" value="F:ATP binding"/>
    <property type="evidence" value="ECO:0007669"/>
    <property type="project" value="UniProtKB-UniRule"/>
</dbReference>
<protein>
    <recommendedName>
        <fullName evidence="8">Thymidylate kinase</fullName>
        <ecNumber evidence="8">2.7.4.9</ecNumber>
    </recommendedName>
    <alternativeName>
        <fullName evidence="8">dTMP kinase</fullName>
    </alternativeName>
</protein>
<evidence type="ECO:0000256" key="5">
    <source>
        <dbReference type="ARBA" id="ARBA00022777"/>
    </source>
</evidence>
<keyword evidence="2 8" id="KW-0808">Transferase</keyword>
<feature type="domain" description="Thymidylate kinase-like" evidence="9">
    <location>
        <begin position="11"/>
        <end position="57"/>
    </location>
</feature>
<dbReference type="PANTHER" id="PTHR10344">
    <property type="entry name" value="THYMIDYLATE KINASE"/>
    <property type="match status" value="1"/>
</dbReference>
<reference evidence="10 11" key="1">
    <citation type="journal article" date="2016" name="Nat. Commun.">
        <title>Thousands of microbial genomes shed light on interconnected biogeochemical processes in an aquifer system.</title>
        <authorList>
            <person name="Anantharaman K."/>
            <person name="Brown C.T."/>
            <person name="Hug L.A."/>
            <person name="Sharon I."/>
            <person name="Castelle C.J."/>
            <person name="Probst A.J."/>
            <person name="Thomas B.C."/>
            <person name="Singh A."/>
            <person name="Wilkins M.J."/>
            <person name="Karaoz U."/>
            <person name="Brodie E.L."/>
            <person name="Williams K.H."/>
            <person name="Hubbard S.S."/>
            <person name="Banfield J.F."/>
        </authorList>
    </citation>
    <scope>NUCLEOTIDE SEQUENCE [LARGE SCALE GENOMIC DNA]</scope>
</reference>
<proteinExistence type="inferred from homology"/>
<comment type="caution">
    <text evidence="10">The sequence shown here is derived from an EMBL/GenBank/DDBJ whole genome shotgun (WGS) entry which is preliminary data.</text>
</comment>
<dbReference type="Pfam" id="PF02223">
    <property type="entry name" value="Thymidylate_kin"/>
    <property type="match status" value="2"/>
</dbReference>
<evidence type="ECO:0000256" key="1">
    <source>
        <dbReference type="ARBA" id="ARBA00009776"/>
    </source>
</evidence>
<comment type="catalytic activity">
    <reaction evidence="7 8">
        <text>dTMP + ATP = dTDP + ADP</text>
        <dbReference type="Rhea" id="RHEA:13517"/>
        <dbReference type="ChEBI" id="CHEBI:30616"/>
        <dbReference type="ChEBI" id="CHEBI:58369"/>
        <dbReference type="ChEBI" id="CHEBI:63528"/>
        <dbReference type="ChEBI" id="CHEBI:456216"/>
        <dbReference type="EC" id="2.7.4.9"/>
    </reaction>
</comment>
<dbReference type="GO" id="GO:0005829">
    <property type="term" value="C:cytosol"/>
    <property type="evidence" value="ECO:0007669"/>
    <property type="project" value="TreeGrafter"/>
</dbReference>
<gene>
    <name evidence="8" type="primary">tmk</name>
    <name evidence="10" type="ORF">A3A02_02790</name>
</gene>